<evidence type="ECO:0000259" key="10">
    <source>
        <dbReference type="Pfam" id="PF20238"/>
    </source>
</evidence>
<feature type="region of interest" description="Disordered" evidence="8">
    <location>
        <begin position="170"/>
        <end position="219"/>
    </location>
</feature>
<keyword evidence="5" id="KW-0472">Membrane</keyword>
<dbReference type="Pfam" id="PF20238">
    <property type="entry name" value="BIM1-like_dom"/>
    <property type="match status" value="1"/>
</dbReference>
<dbReference type="PANTHER" id="PTHR34992:SF1">
    <property type="entry name" value="COPPER ACQUISITION FACTOR BIM1-LIKE DOMAIN-CONTAINING PROTEIN"/>
    <property type="match status" value="1"/>
</dbReference>
<evidence type="ECO:0000256" key="9">
    <source>
        <dbReference type="SAM" id="SignalP"/>
    </source>
</evidence>
<dbReference type="STRING" id="2060905.A0A2B7XFF4"/>
<evidence type="ECO:0000256" key="5">
    <source>
        <dbReference type="ARBA" id="ARBA00023136"/>
    </source>
</evidence>
<dbReference type="PANTHER" id="PTHR34992">
    <property type="entry name" value="HYPHAL ANASTAMOSIS-7 PROTEIN"/>
    <property type="match status" value="1"/>
</dbReference>
<evidence type="ECO:0000313" key="12">
    <source>
        <dbReference type="Proteomes" id="UP000224080"/>
    </source>
</evidence>
<feature type="domain" description="Copper acquisition factor BIM1-like" evidence="10">
    <location>
        <begin position="18"/>
        <end position="164"/>
    </location>
</feature>
<keyword evidence="3" id="KW-0336">GPI-anchor</keyword>
<proteinExistence type="predicted"/>
<evidence type="ECO:0000256" key="3">
    <source>
        <dbReference type="ARBA" id="ARBA00022622"/>
    </source>
</evidence>
<evidence type="ECO:0000256" key="7">
    <source>
        <dbReference type="ARBA" id="ARBA00023288"/>
    </source>
</evidence>
<evidence type="ECO:0000256" key="2">
    <source>
        <dbReference type="ARBA" id="ARBA00022475"/>
    </source>
</evidence>
<evidence type="ECO:0000256" key="1">
    <source>
        <dbReference type="ARBA" id="ARBA00004609"/>
    </source>
</evidence>
<organism evidence="11 12">
    <name type="scientific">Blastomyces parvus</name>
    <dbReference type="NCBI Taxonomy" id="2060905"/>
    <lineage>
        <taxon>Eukaryota</taxon>
        <taxon>Fungi</taxon>
        <taxon>Dikarya</taxon>
        <taxon>Ascomycota</taxon>
        <taxon>Pezizomycotina</taxon>
        <taxon>Eurotiomycetes</taxon>
        <taxon>Eurotiomycetidae</taxon>
        <taxon>Onygenales</taxon>
        <taxon>Ajellomycetaceae</taxon>
        <taxon>Blastomyces</taxon>
    </lineage>
</organism>
<evidence type="ECO:0000256" key="4">
    <source>
        <dbReference type="ARBA" id="ARBA00022729"/>
    </source>
</evidence>
<dbReference type="InterPro" id="IPR046530">
    <property type="entry name" value="BIM1-like_dom"/>
</dbReference>
<gene>
    <name evidence="11" type="ORF">GX51_01784</name>
</gene>
<comment type="subcellular location">
    <subcellularLocation>
        <location evidence="1">Cell membrane</location>
        <topology evidence="1">Lipid-anchor</topology>
        <topology evidence="1">GPI-anchor</topology>
    </subcellularLocation>
</comment>
<reference evidence="11 12" key="1">
    <citation type="submission" date="2017-10" db="EMBL/GenBank/DDBJ databases">
        <title>Comparative genomics in systemic dimorphic fungi from Ajellomycetaceae.</title>
        <authorList>
            <person name="Munoz J.F."/>
            <person name="Mcewen J.G."/>
            <person name="Clay O.K."/>
            <person name="Cuomo C.A."/>
        </authorList>
    </citation>
    <scope>NUCLEOTIDE SEQUENCE [LARGE SCALE GENOMIC DNA]</scope>
    <source>
        <strain evidence="11 12">UAMH130</strain>
    </source>
</reference>
<dbReference type="InterPro" id="IPR046936">
    <property type="entry name" value="BIM1-like"/>
</dbReference>
<evidence type="ECO:0000256" key="6">
    <source>
        <dbReference type="ARBA" id="ARBA00023180"/>
    </source>
</evidence>
<protein>
    <recommendedName>
        <fullName evidence="10">Copper acquisition factor BIM1-like domain-containing protein</fullName>
    </recommendedName>
</protein>
<dbReference type="GO" id="GO:0005886">
    <property type="term" value="C:plasma membrane"/>
    <property type="evidence" value="ECO:0007669"/>
    <property type="project" value="UniProtKB-SubCell"/>
</dbReference>
<comment type="caution">
    <text evidence="11">The sequence shown here is derived from an EMBL/GenBank/DDBJ whole genome shotgun (WGS) entry which is preliminary data.</text>
</comment>
<keyword evidence="7" id="KW-0449">Lipoprotein</keyword>
<sequence>MQLQTSLLHLTYLVTLASAHFELIQPRSRGADYDRLTEFPCGSLPVSSQRTRVSLTDPELNIALRMGHDHSAVQVLLALGSDPGTNFNITVVPTFAQVGLGDFCLEDVDLTEEMLGTRLTEGLEATLQVVTNGDPSGGLYNCADIVFTARASDDNDDSCRNGTGVIAKPFPASAGRINANESTPNGERQGGSGGGGGGGGSGGGSEGGQGGDQGGEGNAAASLQGAAWGVLGAAVLAAGALL</sequence>
<keyword evidence="2" id="KW-1003">Cell membrane</keyword>
<evidence type="ECO:0000256" key="8">
    <source>
        <dbReference type="SAM" id="MobiDB-lite"/>
    </source>
</evidence>
<dbReference type="Proteomes" id="UP000224080">
    <property type="component" value="Unassembled WGS sequence"/>
</dbReference>
<feature type="chain" id="PRO_5012586577" description="Copper acquisition factor BIM1-like domain-containing protein" evidence="9">
    <location>
        <begin position="20"/>
        <end position="242"/>
    </location>
</feature>
<feature type="compositionally biased region" description="Gly residues" evidence="8">
    <location>
        <begin position="188"/>
        <end position="217"/>
    </location>
</feature>
<evidence type="ECO:0000313" key="11">
    <source>
        <dbReference type="EMBL" id="PGH07483.1"/>
    </source>
</evidence>
<dbReference type="GO" id="GO:0098552">
    <property type="term" value="C:side of membrane"/>
    <property type="evidence" value="ECO:0007669"/>
    <property type="project" value="UniProtKB-KW"/>
</dbReference>
<name>A0A2B7XFF4_9EURO</name>
<dbReference type="AlphaFoldDB" id="A0A2B7XFF4"/>
<feature type="signal peptide" evidence="9">
    <location>
        <begin position="1"/>
        <end position="19"/>
    </location>
</feature>
<dbReference type="EMBL" id="PDNC01000014">
    <property type="protein sequence ID" value="PGH07483.1"/>
    <property type="molecule type" value="Genomic_DNA"/>
</dbReference>
<keyword evidence="12" id="KW-1185">Reference proteome</keyword>
<keyword evidence="6" id="KW-0325">Glycoprotein</keyword>
<dbReference type="OrthoDB" id="2146436at2759"/>
<keyword evidence="4 9" id="KW-0732">Signal</keyword>
<accession>A0A2B7XFF4</accession>
<dbReference type="CDD" id="cd21176">
    <property type="entry name" value="LPMO_auxiliary-like"/>
    <property type="match status" value="1"/>
</dbReference>